<evidence type="ECO:0000313" key="11">
    <source>
        <dbReference type="EMBL" id="MFC3148996.1"/>
    </source>
</evidence>
<dbReference type="Proteomes" id="UP001595556">
    <property type="component" value="Unassembled WGS sequence"/>
</dbReference>
<dbReference type="HAMAP" id="MF_00639">
    <property type="entry name" value="MurD"/>
    <property type="match status" value="1"/>
</dbReference>
<evidence type="ECO:0000256" key="2">
    <source>
        <dbReference type="ARBA" id="ARBA00004752"/>
    </source>
</evidence>
<dbReference type="EC" id="6.3.2.9" evidence="7 8"/>
<evidence type="ECO:0000259" key="9">
    <source>
        <dbReference type="Pfam" id="PF02875"/>
    </source>
</evidence>
<evidence type="ECO:0000256" key="8">
    <source>
        <dbReference type="RuleBase" id="RU003664"/>
    </source>
</evidence>
<comment type="function">
    <text evidence="7 8">Cell wall formation. Catalyzes the addition of glutamate to the nucleotide precursor UDP-N-acetylmuramoyl-L-alanine (UMA).</text>
</comment>
<evidence type="ECO:0000259" key="10">
    <source>
        <dbReference type="Pfam" id="PF08245"/>
    </source>
</evidence>
<feature type="domain" description="Mur ligase C-terminal" evidence="9">
    <location>
        <begin position="347"/>
        <end position="463"/>
    </location>
</feature>
<reference evidence="12" key="1">
    <citation type="journal article" date="2019" name="Int. J. Syst. Evol. Microbiol.">
        <title>The Global Catalogue of Microorganisms (GCM) 10K type strain sequencing project: providing services to taxonomists for standard genome sequencing and annotation.</title>
        <authorList>
            <consortium name="The Broad Institute Genomics Platform"/>
            <consortium name="The Broad Institute Genome Sequencing Center for Infectious Disease"/>
            <person name="Wu L."/>
            <person name="Ma J."/>
        </authorList>
    </citation>
    <scope>NUCLEOTIDE SEQUENCE [LARGE SCALE GENOMIC DNA]</scope>
    <source>
        <strain evidence="12">KCTC 52168</strain>
    </source>
</reference>
<comment type="catalytic activity">
    <reaction evidence="7 8">
        <text>UDP-N-acetyl-alpha-D-muramoyl-L-alanine + D-glutamate + ATP = UDP-N-acetyl-alpha-D-muramoyl-L-alanyl-D-glutamate + ADP + phosphate + H(+)</text>
        <dbReference type="Rhea" id="RHEA:16429"/>
        <dbReference type="ChEBI" id="CHEBI:15378"/>
        <dbReference type="ChEBI" id="CHEBI:29986"/>
        <dbReference type="ChEBI" id="CHEBI:30616"/>
        <dbReference type="ChEBI" id="CHEBI:43474"/>
        <dbReference type="ChEBI" id="CHEBI:83898"/>
        <dbReference type="ChEBI" id="CHEBI:83900"/>
        <dbReference type="ChEBI" id="CHEBI:456216"/>
        <dbReference type="EC" id="6.3.2.9"/>
    </reaction>
</comment>
<keyword evidence="7 8" id="KW-0132">Cell division</keyword>
<dbReference type="InterPro" id="IPR036615">
    <property type="entry name" value="Mur_ligase_C_dom_sf"/>
</dbReference>
<keyword evidence="3 7" id="KW-0963">Cytoplasm</keyword>
<keyword evidence="7 8" id="KW-0131">Cell cycle</keyword>
<dbReference type="SUPFAM" id="SSF53244">
    <property type="entry name" value="MurD-like peptide ligases, peptide-binding domain"/>
    <property type="match status" value="1"/>
</dbReference>
<dbReference type="InterPro" id="IPR013221">
    <property type="entry name" value="Mur_ligase_cen"/>
</dbReference>
<name>A0ABV7H8M9_9BURK</name>
<dbReference type="SUPFAM" id="SSF53623">
    <property type="entry name" value="MurD-like peptide ligases, catalytic domain"/>
    <property type="match status" value="1"/>
</dbReference>
<comment type="subcellular location">
    <subcellularLocation>
        <location evidence="1 7 8">Cytoplasm</location>
    </subcellularLocation>
</comment>
<comment type="pathway">
    <text evidence="2 7 8">Cell wall biogenesis; peptidoglycan biosynthesis.</text>
</comment>
<evidence type="ECO:0000256" key="1">
    <source>
        <dbReference type="ARBA" id="ARBA00004496"/>
    </source>
</evidence>
<dbReference type="Pfam" id="PF02875">
    <property type="entry name" value="Mur_ligase_C"/>
    <property type="match status" value="1"/>
</dbReference>
<dbReference type="InterPro" id="IPR005762">
    <property type="entry name" value="MurD"/>
</dbReference>
<organism evidence="11 12">
    <name type="scientific">Piscinibacterium candidicorallinum</name>
    <dbReference type="NCBI Taxonomy" id="1793872"/>
    <lineage>
        <taxon>Bacteria</taxon>
        <taxon>Pseudomonadati</taxon>
        <taxon>Pseudomonadota</taxon>
        <taxon>Betaproteobacteria</taxon>
        <taxon>Burkholderiales</taxon>
        <taxon>Piscinibacterium</taxon>
    </lineage>
</organism>
<dbReference type="Gene3D" id="3.90.190.20">
    <property type="entry name" value="Mur ligase, C-terminal domain"/>
    <property type="match status" value="1"/>
</dbReference>
<dbReference type="Gene3D" id="3.40.1190.10">
    <property type="entry name" value="Mur-like, catalytic domain"/>
    <property type="match status" value="1"/>
</dbReference>
<dbReference type="SUPFAM" id="SSF51984">
    <property type="entry name" value="MurCD N-terminal domain"/>
    <property type="match status" value="1"/>
</dbReference>
<comment type="caution">
    <text evidence="11">The sequence shown here is derived from an EMBL/GenBank/DDBJ whole genome shotgun (WGS) entry which is preliminary data.</text>
</comment>
<keyword evidence="7 8" id="KW-0961">Cell wall biogenesis/degradation</keyword>
<evidence type="ECO:0000256" key="6">
    <source>
        <dbReference type="ARBA" id="ARBA00022840"/>
    </source>
</evidence>
<dbReference type="GO" id="GO:0008764">
    <property type="term" value="F:UDP-N-acetylmuramoylalanine-D-glutamate ligase activity"/>
    <property type="evidence" value="ECO:0007669"/>
    <property type="project" value="UniProtKB-EC"/>
</dbReference>
<feature type="domain" description="Mur ligase central" evidence="10">
    <location>
        <begin position="126"/>
        <end position="324"/>
    </location>
</feature>
<feature type="binding site" evidence="7">
    <location>
        <begin position="128"/>
        <end position="134"/>
    </location>
    <ligand>
        <name>ATP</name>
        <dbReference type="ChEBI" id="CHEBI:30616"/>
    </ligand>
</feature>
<comment type="similarity">
    <text evidence="7">Belongs to the MurCDEF family.</text>
</comment>
<keyword evidence="5 7" id="KW-0547">Nucleotide-binding</keyword>
<evidence type="ECO:0000256" key="5">
    <source>
        <dbReference type="ARBA" id="ARBA00022741"/>
    </source>
</evidence>
<dbReference type="Pfam" id="PF21799">
    <property type="entry name" value="MurD-like_N"/>
    <property type="match status" value="1"/>
</dbReference>
<evidence type="ECO:0000256" key="7">
    <source>
        <dbReference type="HAMAP-Rule" id="MF_00639"/>
    </source>
</evidence>
<dbReference type="PANTHER" id="PTHR43692:SF1">
    <property type="entry name" value="UDP-N-ACETYLMURAMOYLALANINE--D-GLUTAMATE LIGASE"/>
    <property type="match status" value="1"/>
</dbReference>
<gene>
    <name evidence="7 11" type="primary">murD</name>
    <name evidence="11" type="ORF">ACFOEN_15325</name>
</gene>
<proteinExistence type="inferred from homology"/>
<dbReference type="InterPro" id="IPR036565">
    <property type="entry name" value="Mur-like_cat_sf"/>
</dbReference>
<evidence type="ECO:0000256" key="3">
    <source>
        <dbReference type="ARBA" id="ARBA00022490"/>
    </source>
</evidence>
<dbReference type="InterPro" id="IPR004101">
    <property type="entry name" value="Mur_ligase_C"/>
</dbReference>
<accession>A0ABV7H8M9</accession>
<keyword evidence="4 7" id="KW-0436">Ligase</keyword>
<dbReference type="PANTHER" id="PTHR43692">
    <property type="entry name" value="UDP-N-ACETYLMURAMOYLALANINE--D-GLUTAMATE LIGASE"/>
    <property type="match status" value="1"/>
</dbReference>
<dbReference type="EMBL" id="JBHRTI010000010">
    <property type="protein sequence ID" value="MFC3148996.1"/>
    <property type="molecule type" value="Genomic_DNA"/>
</dbReference>
<keyword evidence="7 8" id="KW-0573">Peptidoglycan synthesis</keyword>
<dbReference type="NCBIfam" id="TIGR01087">
    <property type="entry name" value="murD"/>
    <property type="match status" value="1"/>
</dbReference>
<keyword evidence="12" id="KW-1185">Reference proteome</keyword>
<evidence type="ECO:0000313" key="12">
    <source>
        <dbReference type="Proteomes" id="UP001595556"/>
    </source>
</evidence>
<evidence type="ECO:0000256" key="4">
    <source>
        <dbReference type="ARBA" id="ARBA00022598"/>
    </source>
</evidence>
<sequence>MDFLKDKSVLVLGLGESGLACARFAARHGAHVTVADTRERPPGLEQLRTEYPAVTVRLGAFDAALLNDVQIMAMSPGLAPTRPEITPLLATAAERGVTVHSEIDWFALALAQLQAERGYAPKVVAITGTNGKTTVTALTSHLAQAAGQDAVACGNISPAALDALQAALDAESLPQVWVLELSSFQLHYTSLLKADAATVLNLSQDHLDWHADMADYAAAKARIFIGTRVRVINRDDPLVAPMGSGAAPEHVVTFGLGEPTLPGDFGTQDAGLKWLVKAQPADDTPRKKKDTSPIEVMQNRMMPADALRIRGSHNHANALAALALLRAIDLSLAGLLKGLRDYAGEPHRCQFVASVDEVDYIDDSKGTNVGATQAAIAGLAEGRRRIHLIAGGLGKGQDFSPLAEPVTRYAKTVLLIGQDAPVIRAALAGGSAELVDCVDLPAAVNAAARRAVAGDIVLLSPACASFDMFKGYAHRSEIFVQAVTALQAERGQA</sequence>
<dbReference type="Gene3D" id="3.40.50.720">
    <property type="entry name" value="NAD(P)-binding Rossmann-like Domain"/>
    <property type="match status" value="1"/>
</dbReference>
<dbReference type="Pfam" id="PF08245">
    <property type="entry name" value="Mur_ligase_M"/>
    <property type="match status" value="1"/>
</dbReference>
<keyword evidence="6 7" id="KW-0067">ATP-binding</keyword>
<protein>
    <recommendedName>
        <fullName evidence="7 8">UDP-N-acetylmuramoylalanine--D-glutamate ligase</fullName>
        <ecNumber evidence="7 8">6.3.2.9</ecNumber>
    </recommendedName>
    <alternativeName>
        <fullName evidence="7">D-glutamic acid-adding enzyme</fullName>
    </alternativeName>
    <alternativeName>
        <fullName evidence="7">UDP-N-acetylmuramoyl-L-alanyl-D-glutamate synthetase</fullName>
    </alternativeName>
</protein>
<keyword evidence="7 8" id="KW-0133">Cell shape</keyword>
<dbReference type="RefSeq" id="WP_377305416.1">
    <property type="nucleotide sequence ID" value="NZ_CP180191.1"/>
</dbReference>